<comment type="caution">
    <text evidence="1">The sequence shown here is derived from an EMBL/GenBank/DDBJ whole genome shotgun (WGS) entry which is preliminary data.</text>
</comment>
<name>Z9JWD2_9MICO</name>
<keyword evidence="2" id="KW-1185">Reference proteome</keyword>
<dbReference type="AlphaFoldDB" id="Z9JWD2"/>
<dbReference type="PATRIC" id="fig|396014.3.peg.1238"/>
<proteinExistence type="predicted"/>
<dbReference type="Proteomes" id="UP000023067">
    <property type="component" value="Unassembled WGS sequence"/>
</dbReference>
<evidence type="ECO:0000313" key="2">
    <source>
        <dbReference type="Proteomes" id="UP000023067"/>
    </source>
</evidence>
<evidence type="ECO:0000313" key="1">
    <source>
        <dbReference type="EMBL" id="EWS82067.1"/>
    </source>
</evidence>
<reference evidence="1 2" key="1">
    <citation type="submission" date="2014-02" db="EMBL/GenBank/DDBJ databases">
        <title>Genome sequence of Brachybacterium phenoliresistens strain W13A50.</title>
        <authorList>
            <person name="Wang X."/>
        </authorList>
    </citation>
    <scope>NUCLEOTIDE SEQUENCE [LARGE SCALE GENOMIC DNA]</scope>
    <source>
        <strain evidence="1 2">W13A50</strain>
    </source>
</reference>
<gene>
    <name evidence="1" type="ORF">BF93_14440</name>
</gene>
<protein>
    <submittedName>
        <fullName evidence="1">Uncharacterized protein</fullName>
    </submittedName>
</protein>
<accession>Z9JWD2</accession>
<dbReference type="EMBL" id="JDYK01000004">
    <property type="protein sequence ID" value="EWS82067.1"/>
    <property type="molecule type" value="Genomic_DNA"/>
</dbReference>
<dbReference type="HOGENOM" id="CLU_2506200_0_0_11"/>
<sequence>MPATGMGDSALVEGTIAEQDGCMVLDHGGSRSHLIFEVTDPRPETYAVGDAVRLGGSGSGKASAGLDMPEACDGATSYWYVAPGA</sequence>
<organism evidence="1 2">
    <name type="scientific">Brachybacterium phenoliresistens</name>
    <dbReference type="NCBI Taxonomy" id="396014"/>
    <lineage>
        <taxon>Bacteria</taxon>
        <taxon>Bacillati</taxon>
        <taxon>Actinomycetota</taxon>
        <taxon>Actinomycetes</taxon>
        <taxon>Micrococcales</taxon>
        <taxon>Dermabacteraceae</taxon>
        <taxon>Brachybacterium</taxon>
    </lineage>
</organism>